<protein>
    <submittedName>
        <fullName evidence="2">Uncharacterized protein</fullName>
    </submittedName>
</protein>
<dbReference type="EMBL" id="GECU01026554">
    <property type="protein sequence ID" value="JAS81152.1"/>
    <property type="molecule type" value="Transcribed_RNA"/>
</dbReference>
<sequence length="133" mass="15291">AEVEIGKLSREIERLQVENERLLSDYSGRGAAGDAEVERLRHKLEILQESQDRLEKTQQARDKAEVEIGKLSREIERLQVENERLLSDYSGRGAAGDAEVERLRHKLEILQESQDRLEKTQQARDKAEVEIGK</sequence>
<organism evidence="2">
    <name type="scientific">Homalodisca liturata</name>
    <dbReference type="NCBI Taxonomy" id="320908"/>
    <lineage>
        <taxon>Eukaryota</taxon>
        <taxon>Metazoa</taxon>
        <taxon>Ecdysozoa</taxon>
        <taxon>Arthropoda</taxon>
        <taxon>Hexapoda</taxon>
        <taxon>Insecta</taxon>
        <taxon>Pterygota</taxon>
        <taxon>Neoptera</taxon>
        <taxon>Paraneoptera</taxon>
        <taxon>Hemiptera</taxon>
        <taxon>Auchenorrhyncha</taxon>
        <taxon>Membracoidea</taxon>
        <taxon>Cicadellidae</taxon>
        <taxon>Cicadellinae</taxon>
        <taxon>Proconiini</taxon>
        <taxon>Homalodisca</taxon>
    </lineage>
</organism>
<accession>A0A1B6I2K2</accession>
<gene>
    <name evidence="2" type="ORF">g.57084</name>
</gene>
<evidence type="ECO:0000256" key="1">
    <source>
        <dbReference type="SAM" id="Coils"/>
    </source>
</evidence>
<feature type="non-terminal residue" evidence="2">
    <location>
        <position position="1"/>
    </location>
</feature>
<dbReference type="AlphaFoldDB" id="A0A1B6I2K2"/>
<proteinExistence type="predicted"/>
<feature type="non-terminal residue" evidence="2">
    <location>
        <position position="133"/>
    </location>
</feature>
<evidence type="ECO:0000313" key="2">
    <source>
        <dbReference type="EMBL" id="JAS81152.1"/>
    </source>
</evidence>
<feature type="coiled-coil region" evidence="1">
    <location>
        <begin position="5"/>
        <end position="130"/>
    </location>
</feature>
<keyword evidence="1" id="KW-0175">Coiled coil</keyword>
<name>A0A1B6I2K2_9HEMI</name>
<reference evidence="2" key="1">
    <citation type="submission" date="2015-11" db="EMBL/GenBank/DDBJ databases">
        <title>De novo transcriptome assembly of four potential Pierce s Disease insect vectors from Arizona vineyards.</title>
        <authorList>
            <person name="Tassone E.E."/>
        </authorList>
    </citation>
    <scope>NUCLEOTIDE SEQUENCE</scope>
</reference>